<keyword evidence="2" id="KW-1185">Reference proteome</keyword>
<reference evidence="1 2" key="1">
    <citation type="submission" date="2019-02" db="EMBL/GenBank/DDBJ databases">
        <title>Deep-cultivation of Planctomycetes and their phenomic and genomic characterization uncovers novel biology.</title>
        <authorList>
            <person name="Wiegand S."/>
            <person name="Jogler M."/>
            <person name="Boedeker C."/>
            <person name="Pinto D."/>
            <person name="Vollmers J."/>
            <person name="Rivas-Marin E."/>
            <person name="Kohn T."/>
            <person name="Peeters S.H."/>
            <person name="Heuer A."/>
            <person name="Rast P."/>
            <person name="Oberbeckmann S."/>
            <person name="Bunk B."/>
            <person name="Jeske O."/>
            <person name="Meyerdierks A."/>
            <person name="Storesund J.E."/>
            <person name="Kallscheuer N."/>
            <person name="Luecker S."/>
            <person name="Lage O.M."/>
            <person name="Pohl T."/>
            <person name="Merkel B.J."/>
            <person name="Hornburger P."/>
            <person name="Mueller R.-W."/>
            <person name="Bruemmer F."/>
            <person name="Labrenz M."/>
            <person name="Spormann A.M."/>
            <person name="Op den Camp H."/>
            <person name="Overmann J."/>
            <person name="Amann R."/>
            <person name="Jetten M.S.M."/>
            <person name="Mascher T."/>
            <person name="Medema M.H."/>
            <person name="Devos D.P."/>
            <person name="Kaster A.-K."/>
            <person name="Ovreas L."/>
            <person name="Rohde M."/>
            <person name="Galperin M.Y."/>
            <person name="Jogler C."/>
        </authorList>
    </citation>
    <scope>NUCLEOTIDE SEQUENCE [LARGE SCALE GENOMIC DNA]</scope>
    <source>
        <strain evidence="1 2">Mal33</strain>
    </source>
</reference>
<dbReference type="Proteomes" id="UP000316770">
    <property type="component" value="Chromosome"/>
</dbReference>
<dbReference type="RefSeq" id="WP_145282422.1">
    <property type="nucleotide sequence ID" value="NZ_CP036318.1"/>
</dbReference>
<evidence type="ECO:0000313" key="1">
    <source>
        <dbReference type="EMBL" id="QDV54758.1"/>
    </source>
</evidence>
<dbReference type="AlphaFoldDB" id="A0A518INU9"/>
<proteinExistence type="predicted"/>
<sequence>MGPGLQLLAFTSAVDVASQVGSMARGAVGNFADLVSPQPSSETAESATATSVSLPDLLDRIHAAVTDHLKRLGLPEQTPFQVEVQDDGDLRVLSDSGKRLEIEDAILSDDLLSAEIRQYARQQSPFGDSYSVHWPPLEPSEMLHG</sequence>
<protein>
    <submittedName>
        <fullName evidence="1">Uncharacterized protein</fullName>
    </submittedName>
</protein>
<organism evidence="1 2">
    <name type="scientific">Rosistilla oblonga</name>
    <dbReference type="NCBI Taxonomy" id="2527990"/>
    <lineage>
        <taxon>Bacteria</taxon>
        <taxon>Pseudomonadati</taxon>
        <taxon>Planctomycetota</taxon>
        <taxon>Planctomycetia</taxon>
        <taxon>Pirellulales</taxon>
        <taxon>Pirellulaceae</taxon>
        <taxon>Rosistilla</taxon>
    </lineage>
</organism>
<gene>
    <name evidence="1" type="ORF">Mal33_07180</name>
</gene>
<name>A0A518INU9_9BACT</name>
<accession>A0A518INU9</accession>
<dbReference type="EMBL" id="CP036318">
    <property type="protein sequence ID" value="QDV54758.1"/>
    <property type="molecule type" value="Genomic_DNA"/>
</dbReference>
<evidence type="ECO:0000313" key="2">
    <source>
        <dbReference type="Proteomes" id="UP000316770"/>
    </source>
</evidence>